<sequence length="232" mass="26558">MPSLIPRWKKKKPPSFQALSPSDRDYFVDVLRATAPPQPETNLESQTRELRHDEQLDDDTLQSTSSSQTTAAPTSTHASIRKDLPRQHFRSIPPPAVQDQSLVPSKPSFNHFLATTTEILKSWEQGDATDPTSISNHSRQTQCRTFSLELSSYMREYANKTRAVSSRSHIHRILEQCVLVKRKLREIEILMKGLKIDDSLDENARQLIGDTWRVMISLEQDCWVDADYALKN</sequence>
<evidence type="ECO:0000256" key="1">
    <source>
        <dbReference type="SAM" id="MobiDB-lite"/>
    </source>
</evidence>
<accession>S8AS90</accession>
<dbReference type="OrthoDB" id="4351877at2759"/>
<organism evidence="2 3">
    <name type="scientific">Penicillium oxalicum (strain 114-2 / CGMCC 5302)</name>
    <name type="common">Penicillium decumbens</name>
    <dbReference type="NCBI Taxonomy" id="933388"/>
    <lineage>
        <taxon>Eukaryota</taxon>
        <taxon>Fungi</taxon>
        <taxon>Dikarya</taxon>
        <taxon>Ascomycota</taxon>
        <taxon>Pezizomycotina</taxon>
        <taxon>Eurotiomycetes</taxon>
        <taxon>Eurotiomycetidae</taxon>
        <taxon>Eurotiales</taxon>
        <taxon>Aspergillaceae</taxon>
        <taxon>Penicillium</taxon>
    </lineage>
</organism>
<feature type="region of interest" description="Disordered" evidence="1">
    <location>
        <begin position="55"/>
        <end position="83"/>
    </location>
</feature>
<proteinExistence type="predicted"/>
<feature type="region of interest" description="Disordered" evidence="1">
    <location>
        <begin position="1"/>
        <end position="21"/>
    </location>
</feature>
<evidence type="ECO:0000313" key="2">
    <source>
        <dbReference type="EMBL" id="EPS28913.1"/>
    </source>
</evidence>
<keyword evidence="3" id="KW-1185">Reference proteome</keyword>
<name>S8AS90_PENO1</name>
<dbReference type="HOGENOM" id="CLU_1195230_0_0_1"/>
<dbReference type="EMBL" id="KB644411">
    <property type="protein sequence ID" value="EPS28913.1"/>
    <property type="molecule type" value="Genomic_DNA"/>
</dbReference>
<feature type="compositionally biased region" description="Low complexity" evidence="1">
    <location>
        <begin position="61"/>
        <end position="78"/>
    </location>
</feature>
<reference evidence="2 3" key="1">
    <citation type="journal article" date="2013" name="PLoS ONE">
        <title>Genomic and secretomic analyses reveal unique features of the lignocellulolytic enzyme system of Penicillium decumbens.</title>
        <authorList>
            <person name="Liu G."/>
            <person name="Zhang L."/>
            <person name="Wei X."/>
            <person name="Zou G."/>
            <person name="Qin Y."/>
            <person name="Ma L."/>
            <person name="Li J."/>
            <person name="Zheng H."/>
            <person name="Wang S."/>
            <person name="Wang C."/>
            <person name="Xun L."/>
            <person name="Zhao G.-P."/>
            <person name="Zhou Z."/>
            <person name="Qu Y."/>
        </authorList>
    </citation>
    <scope>NUCLEOTIDE SEQUENCE [LARGE SCALE GENOMIC DNA]</scope>
    <source>
        <strain evidence="3">114-2 / CGMCC 5302</strain>
    </source>
</reference>
<dbReference type="AlphaFoldDB" id="S8AS90"/>
<gene>
    <name evidence="2" type="ORF">PDE_03859</name>
</gene>
<evidence type="ECO:0000313" key="3">
    <source>
        <dbReference type="Proteomes" id="UP000019376"/>
    </source>
</evidence>
<dbReference type="Proteomes" id="UP000019376">
    <property type="component" value="Unassembled WGS sequence"/>
</dbReference>
<protein>
    <submittedName>
        <fullName evidence="2">Uncharacterized protein</fullName>
    </submittedName>
</protein>